<protein>
    <submittedName>
        <fullName evidence="2">Putative lipoprotein</fullName>
    </submittedName>
</protein>
<dbReference type="Pfam" id="PF12779">
    <property type="entry name" value="WXXGXW"/>
    <property type="match status" value="3"/>
</dbReference>
<keyword evidence="3" id="KW-1185">Reference proteome</keyword>
<reference evidence="2 3" key="1">
    <citation type="submission" date="2019-08" db="EMBL/GenBank/DDBJ databases">
        <authorList>
            <person name="Herpell B J."/>
        </authorList>
    </citation>
    <scope>NUCLEOTIDE SEQUENCE [LARGE SCALE GENOMIC DNA]</scope>
    <source>
        <strain evidence="3">Msb3</strain>
    </source>
</reference>
<dbReference type="AlphaFoldDB" id="A0A5Q4ZLP8"/>
<dbReference type="InterPro" id="IPR024447">
    <property type="entry name" value="YXWGXW_rpt"/>
</dbReference>
<gene>
    <name evidence="2" type="ORF">PDMSB3_1462</name>
</gene>
<keyword evidence="2" id="KW-0449">Lipoprotein</keyword>
<accession>A0A5Q4ZLP8</accession>
<feature type="signal peptide" evidence="1">
    <location>
        <begin position="1"/>
        <end position="32"/>
    </location>
</feature>
<evidence type="ECO:0000313" key="3">
    <source>
        <dbReference type="Proteomes" id="UP000325811"/>
    </source>
</evidence>
<sequence>MTFTKPVRLLTSTLAVALTCAAATLTAAPAFAQAVIVAPMAPPPSRVEVVPAPRVGYVWDQGRWHWDQGHYVWVGGHWMPMRAGYHWVPGHWMQIGPNWRWIDGHWA</sequence>
<organism evidence="2 3">
    <name type="scientific">Paraburkholderia dioscoreae</name>
    <dbReference type="NCBI Taxonomy" id="2604047"/>
    <lineage>
        <taxon>Bacteria</taxon>
        <taxon>Pseudomonadati</taxon>
        <taxon>Pseudomonadota</taxon>
        <taxon>Betaproteobacteria</taxon>
        <taxon>Burkholderiales</taxon>
        <taxon>Burkholderiaceae</taxon>
        <taxon>Paraburkholderia</taxon>
    </lineage>
</organism>
<feature type="chain" id="PRO_5024933365" evidence="1">
    <location>
        <begin position="33"/>
        <end position="107"/>
    </location>
</feature>
<dbReference type="EMBL" id="LR699554">
    <property type="protein sequence ID" value="VVD32746.1"/>
    <property type="molecule type" value="Genomic_DNA"/>
</dbReference>
<name>A0A5Q4ZLP8_9BURK</name>
<keyword evidence="1" id="KW-0732">Signal</keyword>
<dbReference type="Proteomes" id="UP000325811">
    <property type="component" value="Chromosome II"/>
</dbReference>
<dbReference type="KEGG" id="pdio:PDMSB3_1462.1"/>
<evidence type="ECO:0000313" key="2">
    <source>
        <dbReference type="EMBL" id="VVD32746.1"/>
    </source>
</evidence>
<proteinExistence type="predicted"/>
<dbReference type="RefSeq" id="WP_165188281.1">
    <property type="nucleotide sequence ID" value="NZ_LR699554.1"/>
</dbReference>
<evidence type="ECO:0000256" key="1">
    <source>
        <dbReference type="SAM" id="SignalP"/>
    </source>
</evidence>